<proteinExistence type="predicted"/>
<sequence>MDEKKLKWPSRETMIISKGKQICFSANNVSNVSHSISSLDNFKEKVENKFSKSSHRS</sequence>
<evidence type="ECO:0000313" key="1">
    <source>
        <dbReference type="EMBL" id="MBX68293.1"/>
    </source>
</evidence>
<protein>
    <submittedName>
        <fullName evidence="1">Uncharacterized protein</fullName>
    </submittedName>
</protein>
<accession>A0A2P2QMU7</accession>
<organism evidence="1">
    <name type="scientific">Rhizophora mucronata</name>
    <name type="common">Asiatic mangrove</name>
    <dbReference type="NCBI Taxonomy" id="61149"/>
    <lineage>
        <taxon>Eukaryota</taxon>
        <taxon>Viridiplantae</taxon>
        <taxon>Streptophyta</taxon>
        <taxon>Embryophyta</taxon>
        <taxon>Tracheophyta</taxon>
        <taxon>Spermatophyta</taxon>
        <taxon>Magnoliopsida</taxon>
        <taxon>eudicotyledons</taxon>
        <taxon>Gunneridae</taxon>
        <taxon>Pentapetalae</taxon>
        <taxon>rosids</taxon>
        <taxon>fabids</taxon>
        <taxon>Malpighiales</taxon>
        <taxon>Rhizophoraceae</taxon>
        <taxon>Rhizophora</taxon>
    </lineage>
</organism>
<dbReference type="EMBL" id="GGEC01087809">
    <property type="protein sequence ID" value="MBX68293.1"/>
    <property type="molecule type" value="Transcribed_RNA"/>
</dbReference>
<name>A0A2P2QMU7_RHIMU</name>
<dbReference type="AlphaFoldDB" id="A0A2P2QMU7"/>
<reference evidence="1" key="1">
    <citation type="submission" date="2018-02" db="EMBL/GenBank/DDBJ databases">
        <title>Rhizophora mucronata_Transcriptome.</title>
        <authorList>
            <person name="Meera S.P."/>
            <person name="Sreeshan A."/>
            <person name="Augustine A."/>
        </authorList>
    </citation>
    <scope>NUCLEOTIDE SEQUENCE</scope>
    <source>
        <tissue evidence="1">Leaf</tissue>
    </source>
</reference>